<sequence>MMNEKELMKELKEINLLQQTLGILDWDIQTGMPEKASEDRSEVNSYLYSLYFSKKIGPKIKEAIQYFSEHPNELSETGKIVFEKVKEDYELEYKVPEELMTALTAATSTAQVQWQQSRETKNFADFQEALTKNIELTKQLIPYWKKDEATDYDVLLNQYEPGMSVEILDRVFQQVKEGIMEIRKTLAEKGHEPDTSFLSRKMTKAQQKRFVTGVIEQLGYDFSRGRLDDTIHPFMIGINHNDARITTRWNEHDFKMAVFGVIHEAGHGMYEQDIDEKFAYTPIYQGTSMGIHESQSLFNEIIIGSNRSFWEKQYPFFQQCAEGTFDDISFTDFYRSLKQTQASLIRIEADSLTYPLHIIIRYEIEKMIFNEGVDVAQLPTIWNQKYEEYLGVRPSNDLEGILQDVHWSGASFGYFPSYALGYMYAAQLLHALEKELSIDEVLASDDYRPIKEWMKEKIHQYGASRKPTQLIQDATGEVLNPQYLIDYMKKIYFSVYQVAEFSSEKEGK</sequence>
<dbReference type="PROSITE" id="PS52034">
    <property type="entry name" value="PEPTIDASE_M32"/>
    <property type="match status" value="1"/>
</dbReference>
<dbReference type="PANTHER" id="PTHR34217">
    <property type="entry name" value="METAL-DEPENDENT CARBOXYPEPTIDASE"/>
    <property type="match status" value="1"/>
</dbReference>
<protein>
    <recommendedName>
        <fullName evidence="1">Metal-dependent carboxypeptidase</fullName>
        <ecNumber evidence="1">3.4.17.19</ecNumber>
    </recommendedName>
</protein>
<comment type="function">
    <text evidence="1">Broad specificity carboxypetidase that releases amino acids sequentially from the C-terminus, including neutral, aromatic, polar and basic residues.</text>
</comment>
<gene>
    <name evidence="4" type="primary">ypwA</name>
    <name evidence="4" type="ORF">NCTC12204_01339</name>
</gene>
<name>A0A7Z9AU02_ENTHR</name>
<keyword evidence="1 4" id="KW-0378">Hydrolase</keyword>
<proteinExistence type="inferred from homology"/>
<dbReference type="InterPro" id="IPR001333">
    <property type="entry name" value="Peptidase_M32_Taq"/>
</dbReference>
<dbReference type="SUPFAM" id="SSF55486">
    <property type="entry name" value="Metalloproteases ('zincins'), catalytic domain"/>
    <property type="match status" value="1"/>
</dbReference>
<dbReference type="AlphaFoldDB" id="A0A7Z9AU02"/>
<feature type="binding site" evidence="2">
    <location>
        <position position="293"/>
    </location>
    <ligand>
        <name>Zn(2+)</name>
        <dbReference type="ChEBI" id="CHEBI:29105"/>
        <note>catalytic</note>
    </ligand>
</feature>
<dbReference type="GO" id="GO:0004181">
    <property type="term" value="F:metallocarboxypeptidase activity"/>
    <property type="evidence" value="ECO:0007669"/>
    <property type="project" value="UniProtKB-UniRule"/>
</dbReference>
<keyword evidence="1" id="KW-0645">Protease</keyword>
<dbReference type="Pfam" id="PF02074">
    <property type="entry name" value="Peptidase_M32"/>
    <property type="match status" value="1"/>
</dbReference>
<reference evidence="4 5" key="1">
    <citation type="submission" date="2019-05" db="EMBL/GenBank/DDBJ databases">
        <authorList>
            <consortium name="Pathogen Informatics"/>
        </authorList>
    </citation>
    <scope>NUCLEOTIDE SEQUENCE [LARGE SCALE GENOMIC DNA]</scope>
    <source>
        <strain evidence="4 5">NCTC12204</strain>
    </source>
</reference>
<comment type="cofactor">
    <cofactor evidence="2">
        <name>Zn(2+)</name>
        <dbReference type="ChEBI" id="CHEBI:29105"/>
    </cofactor>
    <text evidence="2">Binds 1 zinc ion per subunit.</text>
</comment>
<feature type="active site" description="Proton donor/acceptor" evidence="3">
    <location>
        <position position="264"/>
    </location>
</feature>
<dbReference type="GO" id="GO:0006508">
    <property type="term" value="P:proteolysis"/>
    <property type="evidence" value="ECO:0007669"/>
    <property type="project" value="UniProtKB-UniRule"/>
</dbReference>
<feature type="binding site" evidence="2">
    <location>
        <position position="263"/>
    </location>
    <ligand>
        <name>Zn(2+)</name>
        <dbReference type="ChEBI" id="CHEBI:29105"/>
        <note>catalytic</note>
    </ligand>
</feature>
<evidence type="ECO:0000313" key="4">
    <source>
        <dbReference type="EMBL" id="VTQ63773.1"/>
    </source>
</evidence>
<dbReference type="GO" id="GO:0046872">
    <property type="term" value="F:metal ion binding"/>
    <property type="evidence" value="ECO:0007669"/>
    <property type="project" value="UniProtKB-KW"/>
</dbReference>
<dbReference type="EMBL" id="CABEEP010000001">
    <property type="protein sequence ID" value="VTQ63773.1"/>
    <property type="molecule type" value="Genomic_DNA"/>
</dbReference>
<keyword evidence="1 4" id="KW-0121">Carboxypeptidase</keyword>
<comment type="similarity">
    <text evidence="1">Belongs to the peptidase M32 family.</text>
</comment>
<comment type="caution">
    <text evidence="4">The sequence shown here is derived from an EMBL/GenBank/DDBJ whole genome shotgun (WGS) entry which is preliminary data.</text>
</comment>
<organism evidence="4 5">
    <name type="scientific">Enterococcus hirae</name>
    <dbReference type="NCBI Taxonomy" id="1354"/>
    <lineage>
        <taxon>Bacteria</taxon>
        <taxon>Bacillati</taxon>
        <taxon>Bacillota</taxon>
        <taxon>Bacilli</taxon>
        <taxon>Lactobacillales</taxon>
        <taxon>Enterococcaceae</taxon>
        <taxon>Enterococcus</taxon>
    </lineage>
</organism>
<dbReference type="EC" id="3.4.17.19" evidence="1"/>
<keyword evidence="2" id="KW-0862">Zinc</keyword>
<evidence type="ECO:0000256" key="1">
    <source>
        <dbReference type="PIRNR" id="PIRNR006615"/>
    </source>
</evidence>
<feature type="binding site" evidence="2">
    <location>
        <position position="267"/>
    </location>
    <ligand>
        <name>Zn(2+)</name>
        <dbReference type="ChEBI" id="CHEBI:29105"/>
        <note>catalytic</note>
    </ligand>
</feature>
<accession>A0A7Z9AU02</accession>
<evidence type="ECO:0000256" key="2">
    <source>
        <dbReference type="PIRSR" id="PIRSR006615-1"/>
    </source>
</evidence>
<keyword evidence="1" id="KW-0482">Metalloprotease</keyword>
<keyword evidence="1 2" id="KW-0479">Metal-binding</keyword>
<evidence type="ECO:0000256" key="3">
    <source>
        <dbReference type="PIRSR" id="PIRSR006615-2"/>
    </source>
</evidence>
<comment type="catalytic activity">
    <reaction evidence="1">
        <text>Release of a C-terminal amino acid with broad specificity, except for -Pro.</text>
        <dbReference type="EC" id="3.4.17.19"/>
    </reaction>
</comment>
<dbReference type="Gene3D" id="1.10.1370.30">
    <property type="match status" value="1"/>
</dbReference>
<dbReference type="PIRSF" id="PIRSF006615">
    <property type="entry name" value="Zn_crbxpep_Taq"/>
    <property type="match status" value="1"/>
</dbReference>
<dbReference type="Proteomes" id="UP000352698">
    <property type="component" value="Unassembled WGS sequence"/>
</dbReference>
<dbReference type="PANTHER" id="PTHR34217:SF1">
    <property type="entry name" value="CARBOXYPEPTIDASE 1"/>
    <property type="match status" value="1"/>
</dbReference>
<dbReference type="PRINTS" id="PR00998">
    <property type="entry name" value="CRBOXYPTASET"/>
</dbReference>
<evidence type="ECO:0000313" key="5">
    <source>
        <dbReference type="Proteomes" id="UP000352698"/>
    </source>
</evidence>
<dbReference type="CDD" id="cd06460">
    <property type="entry name" value="M32_Taq"/>
    <property type="match status" value="1"/>
</dbReference>